<evidence type="ECO:0008006" key="3">
    <source>
        <dbReference type="Google" id="ProtNLM"/>
    </source>
</evidence>
<keyword evidence="2" id="KW-1185">Reference proteome</keyword>
<organism evidence="1 2">
    <name type="scientific">Psychrilyobacter piezotolerans</name>
    <dbReference type="NCBI Taxonomy" id="2293438"/>
    <lineage>
        <taxon>Bacteria</taxon>
        <taxon>Fusobacteriati</taxon>
        <taxon>Fusobacteriota</taxon>
        <taxon>Fusobacteriia</taxon>
        <taxon>Fusobacteriales</taxon>
        <taxon>Fusobacteriaceae</taxon>
        <taxon>Psychrilyobacter</taxon>
    </lineage>
</organism>
<comment type="caution">
    <text evidence="1">The sequence shown here is derived from an EMBL/GenBank/DDBJ whole genome shotgun (WGS) entry which is preliminary data.</text>
</comment>
<dbReference type="RefSeq" id="WP_114641632.1">
    <property type="nucleotide sequence ID" value="NZ_JAACIO010000005.1"/>
</dbReference>
<gene>
    <name evidence="1" type="ORF">DYH56_04330</name>
</gene>
<protein>
    <recommendedName>
        <fullName evidence="3">Thiol-activated cytolysin</fullName>
    </recommendedName>
</protein>
<accession>A0ABX9KJ03</accession>
<dbReference type="Proteomes" id="UP000263486">
    <property type="component" value="Unassembled WGS sequence"/>
</dbReference>
<name>A0ABX9KJ03_9FUSO</name>
<dbReference type="EMBL" id="QUAJ01000005">
    <property type="protein sequence ID" value="REI42254.1"/>
    <property type="molecule type" value="Genomic_DNA"/>
</dbReference>
<proteinExistence type="predicted"/>
<evidence type="ECO:0000313" key="2">
    <source>
        <dbReference type="Proteomes" id="UP000263486"/>
    </source>
</evidence>
<reference evidence="1 2" key="1">
    <citation type="submission" date="2018-08" db="EMBL/GenBank/DDBJ databases">
        <title>Draft genome sequence of Psychrilyobacter sp. strain SD5 isolated from Black Sea water.</title>
        <authorList>
            <person name="Yadav S."/>
            <person name="Villanueva L."/>
            <person name="Damste J.S.S."/>
        </authorList>
    </citation>
    <scope>NUCLEOTIDE SEQUENCE [LARGE SCALE GENOMIC DNA]</scope>
    <source>
        <strain evidence="1 2">SD5</strain>
    </source>
</reference>
<sequence>MKTLSLKGKSSDSLINEIKKKFIIQHFDENNLQETTALIFDLKEPETIINKEHISYAIKFQVPILLINSDSNVEKMADAFGIGLSSRAVMVLCYDNHYTIKPMDNEIEEISDAVILEKIENGLMQENLLCLYKKMKEEKKKGLPAHQERKCTISYGPQKVTLHDNQIATNDIDFNIELYASFEPNYVPNKVKYLRISTGGTGFNPNKEKKGDITQELITLQMSPIISPVFGVDVRMIENSPENNNSMTTYTEETSFTVGVDIAKDPGFNLSWTETESKEWTINDYEIINKCSGEVAKWDFKINKNNSSSAESNLQPHCVAVWKVSDVPEFGHSVGFQCYARVNYRNFGTETIGATIKKPIYICFKHVSV</sequence>
<evidence type="ECO:0000313" key="1">
    <source>
        <dbReference type="EMBL" id="REI42254.1"/>
    </source>
</evidence>